<evidence type="ECO:0000313" key="3">
    <source>
        <dbReference type="Proteomes" id="UP000622547"/>
    </source>
</evidence>
<sequence>MNRFPRVIGVRLGYDPEQVDELILRIERTLGRGRLDGPPVTADEIRGAKFGVKLGGYNETAVDFALDAFIVAVEARGSSAAELPPRETPDLDSVLQTAEDQGEHARSHESGTVTTELSLRHEDASVSEPEGVPETGSGARGDAGVGERAGSRTYDPAGRSEAAQVEESGRAKAEAEGSGGARAGSEENGDARTGSRESESGSARSESRRARAEAKRGGLDDAEPGDTWEAEATRVERMAFRPGRLGMGYREQDVDALLDRVVATLRGTTDQPVTAEQIRTATFTTVVFRSGYAISEVDRFLADLAGVLERRALEPETSAQAKSSRRS</sequence>
<protein>
    <recommendedName>
        <fullName evidence="4">DivIVA domain-containing protein</fullName>
    </recommendedName>
</protein>
<reference evidence="2 3" key="1">
    <citation type="submission" date="2021-01" db="EMBL/GenBank/DDBJ databases">
        <title>Whole genome shotgun sequence of Planotetraspora phitsanulokensis NBRC 104273.</title>
        <authorList>
            <person name="Komaki H."/>
            <person name="Tamura T."/>
        </authorList>
    </citation>
    <scope>NUCLEOTIDE SEQUENCE [LARGE SCALE GENOMIC DNA]</scope>
    <source>
        <strain evidence="2 3">NBRC 104273</strain>
    </source>
</reference>
<gene>
    <name evidence="2" type="ORF">Pph01_35150</name>
</gene>
<feature type="compositionally biased region" description="Basic and acidic residues" evidence="1">
    <location>
        <begin position="189"/>
        <end position="219"/>
    </location>
</feature>
<organism evidence="2 3">
    <name type="scientific">Planotetraspora phitsanulokensis</name>
    <dbReference type="NCBI Taxonomy" id="575192"/>
    <lineage>
        <taxon>Bacteria</taxon>
        <taxon>Bacillati</taxon>
        <taxon>Actinomycetota</taxon>
        <taxon>Actinomycetes</taxon>
        <taxon>Streptosporangiales</taxon>
        <taxon>Streptosporangiaceae</taxon>
        <taxon>Planotetraspora</taxon>
    </lineage>
</organism>
<evidence type="ECO:0000313" key="2">
    <source>
        <dbReference type="EMBL" id="GII38512.1"/>
    </source>
</evidence>
<dbReference type="AlphaFoldDB" id="A0A8J3XEH8"/>
<accession>A0A8J3XEH8</accession>
<dbReference type="NCBIfam" id="TIGR03544">
    <property type="entry name" value="DivI1A_domain"/>
    <property type="match status" value="2"/>
</dbReference>
<name>A0A8J3XEH8_9ACTN</name>
<comment type="caution">
    <text evidence="2">The sequence shown here is derived from an EMBL/GenBank/DDBJ whole genome shotgun (WGS) entry which is preliminary data.</text>
</comment>
<evidence type="ECO:0000256" key="1">
    <source>
        <dbReference type="SAM" id="MobiDB-lite"/>
    </source>
</evidence>
<dbReference type="Proteomes" id="UP000622547">
    <property type="component" value="Unassembled WGS sequence"/>
</dbReference>
<evidence type="ECO:0008006" key="4">
    <source>
        <dbReference type="Google" id="ProtNLM"/>
    </source>
</evidence>
<dbReference type="Gene3D" id="6.10.250.660">
    <property type="match status" value="1"/>
</dbReference>
<proteinExistence type="predicted"/>
<dbReference type="EMBL" id="BOOP01000014">
    <property type="protein sequence ID" value="GII38512.1"/>
    <property type="molecule type" value="Genomic_DNA"/>
</dbReference>
<dbReference type="RefSeq" id="WP_204074157.1">
    <property type="nucleotide sequence ID" value="NZ_BAABHI010000031.1"/>
</dbReference>
<feature type="region of interest" description="Disordered" evidence="1">
    <location>
        <begin position="95"/>
        <end position="226"/>
    </location>
</feature>
<keyword evidence="3" id="KW-1185">Reference proteome</keyword>
<dbReference type="InterPro" id="IPR019933">
    <property type="entry name" value="DivIVA_domain"/>
</dbReference>